<dbReference type="AlphaFoldDB" id="A0A843WQU1"/>
<sequence length="127" mass="14291">VDGNGFSYSNCLLRDPLIQYTSSNNMVTIDDSMILVIIRFTIDGHMMLWLKMLAGSSLLPQLGVPEDVVQRAAAILEVVRSNSPIERLQCHNITSMDQQHKDYVNNMLAFDARKANLNLFFGDIFPS</sequence>
<reference evidence="1" key="1">
    <citation type="submission" date="2017-07" db="EMBL/GenBank/DDBJ databases">
        <title>Taro Niue Genome Assembly and Annotation.</title>
        <authorList>
            <person name="Atibalentja N."/>
            <person name="Keating K."/>
            <person name="Fields C.J."/>
        </authorList>
    </citation>
    <scope>NUCLEOTIDE SEQUENCE</scope>
    <source>
        <strain evidence="1">Niue_2</strain>
        <tissue evidence="1">Leaf</tissue>
    </source>
</reference>
<keyword evidence="2" id="KW-1185">Reference proteome</keyword>
<proteinExistence type="predicted"/>
<dbReference type="Proteomes" id="UP000652761">
    <property type="component" value="Unassembled WGS sequence"/>
</dbReference>
<feature type="non-terminal residue" evidence="1">
    <location>
        <position position="1"/>
    </location>
</feature>
<dbReference type="OrthoDB" id="29596at2759"/>
<organism evidence="1 2">
    <name type="scientific">Colocasia esculenta</name>
    <name type="common">Wild taro</name>
    <name type="synonym">Arum esculentum</name>
    <dbReference type="NCBI Taxonomy" id="4460"/>
    <lineage>
        <taxon>Eukaryota</taxon>
        <taxon>Viridiplantae</taxon>
        <taxon>Streptophyta</taxon>
        <taxon>Embryophyta</taxon>
        <taxon>Tracheophyta</taxon>
        <taxon>Spermatophyta</taxon>
        <taxon>Magnoliopsida</taxon>
        <taxon>Liliopsida</taxon>
        <taxon>Araceae</taxon>
        <taxon>Aroideae</taxon>
        <taxon>Colocasieae</taxon>
        <taxon>Colocasia</taxon>
    </lineage>
</organism>
<evidence type="ECO:0000313" key="1">
    <source>
        <dbReference type="EMBL" id="MQM12359.1"/>
    </source>
</evidence>
<protein>
    <submittedName>
        <fullName evidence="1">Uncharacterized protein</fullName>
    </submittedName>
</protein>
<evidence type="ECO:0000313" key="2">
    <source>
        <dbReference type="Proteomes" id="UP000652761"/>
    </source>
</evidence>
<accession>A0A843WQU1</accession>
<name>A0A843WQU1_COLES</name>
<dbReference type="EMBL" id="NMUH01005284">
    <property type="protein sequence ID" value="MQM12359.1"/>
    <property type="molecule type" value="Genomic_DNA"/>
</dbReference>
<gene>
    <name evidence="1" type="ORF">Taro_045278</name>
</gene>
<comment type="caution">
    <text evidence="1">The sequence shown here is derived from an EMBL/GenBank/DDBJ whole genome shotgun (WGS) entry which is preliminary data.</text>
</comment>